<dbReference type="InterPro" id="IPR019308">
    <property type="entry name" value="TMEM214"/>
</dbReference>
<feature type="compositionally biased region" description="Basic and acidic residues" evidence="11">
    <location>
        <begin position="1"/>
        <end position="10"/>
    </location>
</feature>
<keyword evidence="7" id="KW-1133">Transmembrane helix</keyword>
<dbReference type="Pfam" id="PF10151">
    <property type="entry name" value="TMEM214"/>
    <property type="match status" value="1"/>
</dbReference>
<dbReference type="PANTHER" id="PTHR13448">
    <property type="entry name" value="TRANSMEMBRANE PROTEIN 214"/>
    <property type="match status" value="1"/>
</dbReference>
<comment type="similarity">
    <text evidence="2">Belongs to the TMEM214 family.</text>
</comment>
<keyword evidence="13" id="KW-1185">Reference proteome</keyword>
<comment type="subcellular location">
    <subcellularLocation>
        <location evidence="1">Endoplasmic reticulum membrane</location>
        <topology evidence="1">Multi-pass membrane protein</topology>
    </subcellularLocation>
</comment>
<evidence type="ECO:0000256" key="11">
    <source>
        <dbReference type="SAM" id="MobiDB-lite"/>
    </source>
</evidence>
<organism evidence="12 13">
    <name type="scientific">Clavelina lepadiformis</name>
    <name type="common">Light-bulb sea squirt</name>
    <name type="synonym">Ascidia lepadiformis</name>
    <dbReference type="NCBI Taxonomy" id="159417"/>
    <lineage>
        <taxon>Eukaryota</taxon>
        <taxon>Metazoa</taxon>
        <taxon>Chordata</taxon>
        <taxon>Tunicata</taxon>
        <taxon>Ascidiacea</taxon>
        <taxon>Aplousobranchia</taxon>
        <taxon>Clavelinidae</taxon>
        <taxon>Clavelina</taxon>
    </lineage>
</organism>
<evidence type="ECO:0000256" key="5">
    <source>
        <dbReference type="ARBA" id="ARBA00022703"/>
    </source>
</evidence>
<dbReference type="EMBL" id="CAWYQH010000174">
    <property type="protein sequence ID" value="CAK8698012.1"/>
    <property type="molecule type" value="Genomic_DNA"/>
</dbReference>
<keyword evidence="5" id="KW-0053">Apoptosis</keyword>
<evidence type="ECO:0000256" key="7">
    <source>
        <dbReference type="ARBA" id="ARBA00022989"/>
    </source>
</evidence>
<feature type="compositionally biased region" description="Basic residues" evidence="11">
    <location>
        <begin position="75"/>
        <end position="84"/>
    </location>
</feature>
<sequence>MDGTADDGKWKRVGKAKAKTRAQRQNLVNNMPKVQDLDYAKAQSVLRDNDHIGQPLHDTSNIQNQDPKQGMKIASKTKQKKTKKLTTEPKFNYRTIEEALKNENLSLDDQLVQLKEKFPNNSNIWLKDIASQLNISLRCAEESPTFSGHPLNYPLCKAKKSTYDTLMCLFGSELKPAVAPLMFQHCLNSMLDCITRDIPSWGYRLCIQAMTHCQPDLCCLELEKYVEKIQHMQNVPKRCLSLLWALGQVGYNDLMCGMKVWLELMLPTLHMKNIAQYSMTYIESLLERANNNSMQELSGIIQAEQFLEIARWRFGSKPTAKSTTFVKERIQEVYPTFRKLVMSTSENKQELFACILCVSNEQSSLLKCELIGLAVECMETNSQCFKIWRDLYITSFYWTRLFLLHVLDNWGEITRKLPRQPFRDTIRAFHNTNSDAAARSDPLTSRSEFAEIRSMCENMNERLSDPIVHTTPLTRIFFTALFVALLSVTVGVVVVDVRNNGGVWEKSQTYAFLKSKGVISLANHVWARSQHFAEVASSWLKTNVPLYWNMTCEILGPYFQEVVSIGTATFYWVMNAIQPSWRWLINQTGVIFEQVVEFTEPLLLQFLEIVDKCFNYCWLMAIWFAEMLASIGESISMLWGGELSWEAVHDDLTSFAYAAYNRTVNSTQAMVRIVANYIAPDKP</sequence>
<comment type="subunit">
    <text evidence="3">Constitutively interacts with CASP4; required for the localization of procaspase 4 to the ER.</text>
</comment>
<keyword evidence="6" id="KW-0256">Endoplasmic reticulum</keyword>
<protein>
    <recommendedName>
        <fullName evidence="14">Transmembrane protein 214</fullName>
    </recommendedName>
</protein>
<feature type="region of interest" description="Disordered" evidence="11">
    <location>
        <begin position="50"/>
        <end position="86"/>
    </location>
</feature>
<dbReference type="PANTHER" id="PTHR13448:SF0">
    <property type="entry name" value="TRANSMEMBRANE PROTEIN 214"/>
    <property type="match status" value="1"/>
</dbReference>
<evidence type="ECO:0008006" key="14">
    <source>
        <dbReference type="Google" id="ProtNLM"/>
    </source>
</evidence>
<proteinExistence type="inferred from homology"/>
<comment type="caution">
    <text evidence="12">The sequence shown here is derived from an EMBL/GenBank/DDBJ whole genome shotgun (WGS) entry which is preliminary data.</text>
</comment>
<reference evidence="12 13" key="1">
    <citation type="submission" date="2024-02" db="EMBL/GenBank/DDBJ databases">
        <authorList>
            <person name="Daric V."/>
            <person name="Darras S."/>
        </authorList>
    </citation>
    <scope>NUCLEOTIDE SEQUENCE [LARGE SCALE GENOMIC DNA]</scope>
</reference>
<evidence type="ECO:0000256" key="8">
    <source>
        <dbReference type="ARBA" id="ARBA00023136"/>
    </source>
</evidence>
<evidence type="ECO:0000313" key="12">
    <source>
        <dbReference type="EMBL" id="CAK8698012.1"/>
    </source>
</evidence>
<gene>
    <name evidence="12" type="ORF">CVLEPA_LOCUS31484</name>
</gene>
<comment type="function">
    <text evidence="10">Critical mediator, in cooperation with CASP4, of endoplasmic reticulum-stress induced apoptosis. Required or the activation of CASP4 following endoplasmic reticulum stress.</text>
</comment>
<name>A0ABP0H2A3_CLALP</name>
<keyword evidence="9" id="KW-0325">Glycoprotein</keyword>
<evidence type="ECO:0000256" key="4">
    <source>
        <dbReference type="ARBA" id="ARBA00022692"/>
    </source>
</evidence>
<keyword evidence="4" id="KW-0812">Transmembrane</keyword>
<evidence type="ECO:0000256" key="1">
    <source>
        <dbReference type="ARBA" id="ARBA00004477"/>
    </source>
</evidence>
<feature type="compositionally biased region" description="Polar residues" evidence="11">
    <location>
        <begin position="57"/>
        <end position="67"/>
    </location>
</feature>
<accession>A0ABP0H2A3</accession>
<evidence type="ECO:0000313" key="13">
    <source>
        <dbReference type="Proteomes" id="UP001642483"/>
    </source>
</evidence>
<feature type="region of interest" description="Disordered" evidence="11">
    <location>
        <begin position="1"/>
        <end position="29"/>
    </location>
</feature>
<keyword evidence="8" id="KW-0472">Membrane</keyword>
<dbReference type="Proteomes" id="UP001642483">
    <property type="component" value="Unassembled WGS sequence"/>
</dbReference>
<evidence type="ECO:0000256" key="3">
    <source>
        <dbReference type="ARBA" id="ARBA00011720"/>
    </source>
</evidence>
<evidence type="ECO:0000256" key="10">
    <source>
        <dbReference type="ARBA" id="ARBA00024938"/>
    </source>
</evidence>
<evidence type="ECO:0000256" key="6">
    <source>
        <dbReference type="ARBA" id="ARBA00022824"/>
    </source>
</evidence>
<feature type="compositionally biased region" description="Basic residues" evidence="11">
    <location>
        <begin position="11"/>
        <end position="22"/>
    </location>
</feature>
<evidence type="ECO:0000256" key="9">
    <source>
        <dbReference type="ARBA" id="ARBA00023180"/>
    </source>
</evidence>
<evidence type="ECO:0000256" key="2">
    <source>
        <dbReference type="ARBA" id="ARBA00007984"/>
    </source>
</evidence>